<sequence length="173" mass="20472">MPRSATVCRYCGVSYLIYSEFHKLNTRIAQLEAVLQEARESALKEKTQREALELDMQEWEKALQSQAQQKETHMNEEFEEKNRQLKQAMTREFEDKLEKDRLIREGEARKVNEEALKQLRREMEKLQSHKIATQKSELEAKSAAREKVLGDALQEADKRLEDSREYGEQLEQR</sequence>
<evidence type="ECO:0000256" key="1">
    <source>
        <dbReference type="SAM" id="Coils"/>
    </source>
</evidence>
<proteinExistence type="predicted"/>
<evidence type="ECO:0000313" key="2">
    <source>
        <dbReference type="EMBL" id="CAL1571893.1"/>
    </source>
</evidence>
<gene>
    <name evidence="2" type="ORF">KC01_LOCUS3958</name>
</gene>
<dbReference type="Proteomes" id="UP001497482">
    <property type="component" value="Chromosome 10"/>
</dbReference>
<keyword evidence="1" id="KW-0175">Coiled coil</keyword>
<evidence type="ECO:0000313" key="3">
    <source>
        <dbReference type="Proteomes" id="UP001497482"/>
    </source>
</evidence>
<feature type="coiled-coil region" evidence="1">
    <location>
        <begin position="21"/>
        <end position="173"/>
    </location>
</feature>
<name>A0AAV2J4S0_KNICA</name>
<protein>
    <submittedName>
        <fullName evidence="2">Uncharacterized protein</fullName>
    </submittedName>
</protein>
<reference evidence="2 3" key="1">
    <citation type="submission" date="2024-04" db="EMBL/GenBank/DDBJ databases">
        <authorList>
            <person name="Waldvogel A.-M."/>
            <person name="Schoenle A."/>
        </authorList>
    </citation>
    <scope>NUCLEOTIDE SEQUENCE [LARGE SCALE GENOMIC DNA]</scope>
</reference>
<accession>A0AAV2J4S0</accession>
<organism evidence="2 3">
    <name type="scientific">Knipowitschia caucasica</name>
    <name type="common">Caucasian dwarf goby</name>
    <name type="synonym">Pomatoschistus caucasicus</name>
    <dbReference type="NCBI Taxonomy" id="637954"/>
    <lineage>
        <taxon>Eukaryota</taxon>
        <taxon>Metazoa</taxon>
        <taxon>Chordata</taxon>
        <taxon>Craniata</taxon>
        <taxon>Vertebrata</taxon>
        <taxon>Euteleostomi</taxon>
        <taxon>Actinopterygii</taxon>
        <taxon>Neopterygii</taxon>
        <taxon>Teleostei</taxon>
        <taxon>Neoteleostei</taxon>
        <taxon>Acanthomorphata</taxon>
        <taxon>Gobiaria</taxon>
        <taxon>Gobiiformes</taxon>
        <taxon>Gobioidei</taxon>
        <taxon>Gobiidae</taxon>
        <taxon>Gobiinae</taxon>
        <taxon>Knipowitschia</taxon>
    </lineage>
</organism>
<dbReference type="AlphaFoldDB" id="A0AAV2J4S0"/>
<keyword evidence="3" id="KW-1185">Reference proteome</keyword>
<dbReference type="EMBL" id="OZ035832">
    <property type="protein sequence ID" value="CAL1571893.1"/>
    <property type="molecule type" value="Genomic_DNA"/>
</dbReference>